<organism evidence="1 2">
    <name type="scientific">Granulicella sibirica</name>
    <dbReference type="NCBI Taxonomy" id="2479048"/>
    <lineage>
        <taxon>Bacteria</taxon>
        <taxon>Pseudomonadati</taxon>
        <taxon>Acidobacteriota</taxon>
        <taxon>Terriglobia</taxon>
        <taxon>Terriglobales</taxon>
        <taxon>Acidobacteriaceae</taxon>
        <taxon>Granulicella</taxon>
    </lineage>
</organism>
<comment type="caution">
    <text evidence="1">The sequence shown here is derived from an EMBL/GenBank/DDBJ whole genome shotgun (WGS) entry which is preliminary data.</text>
</comment>
<dbReference type="Proteomes" id="UP000289437">
    <property type="component" value="Unassembled WGS sequence"/>
</dbReference>
<sequence length="37" mass="4219">MLSGPRHVQRAREHGKVTKMTVFDQIGTLAFCKSLFQ</sequence>
<dbReference type="EMBL" id="RDSM01000003">
    <property type="protein sequence ID" value="RXH54946.1"/>
    <property type="molecule type" value="Genomic_DNA"/>
</dbReference>
<gene>
    <name evidence="1" type="ORF">GRAN_4050</name>
</gene>
<evidence type="ECO:0000313" key="1">
    <source>
        <dbReference type="EMBL" id="RXH54946.1"/>
    </source>
</evidence>
<evidence type="ECO:0000313" key="2">
    <source>
        <dbReference type="Proteomes" id="UP000289437"/>
    </source>
</evidence>
<reference evidence="2" key="2">
    <citation type="submission" date="2019-02" db="EMBL/GenBank/DDBJ databases">
        <title>Granulicella sibirica sp. nov., a psychrotolerant acidobacterium isolated from an organic soil layer in forested tundra, West Siberia.</title>
        <authorList>
            <person name="Oshkin I.Y."/>
            <person name="Kulichevskaya I.S."/>
            <person name="Rijpstra W.I.C."/>
            <person name="Sinninghe Damste J.S."/>
            <person name="Rakitin A.L."/>
            <person name="Ravin N.V."/>
            <person name="Dedysh S.N."/>
        </authorList>
    </citation>
    <scope>NUCLEOTIDE SEQUENCE [LARGE SCALE GENOMIC DNA]</scope>
    <source>
        <strain evidence="2">AF10</strain>
    </source>
</reference>
<reference evidence="1 2" key="1">
    <citation type="submission" date="2018-11" db="EMBL/GenBank/DDBJ databases">
        <authorList>
            <person name="Mardanov A.V."/>
            <person name="Ravin N.V."/>
            <person name="Dedysh S.N."/>
        </authorList>
    </citation>
    <scope>NUCLEOTIDE SEQUENCE [LARGE SCALE GENOMIC DNA]</scope>
    <source>
        <strain evidence="1 2">AF10</strain>
    </source>
</reference>
<protein>
    <submittedName>
        <fullName evidence="1">Uncharacterized protein</fullName>
    </submittedName>
</protein>
<accession>A0A4Q0T0M8</accession>
<name>A0A4Q0T0M8_9BACT</name>
<dbReference type="AlphaFoldDB" id="A0A4Q0T0M8"/>
<keyword evidence="2" id="KW-1185">Reference proteome</keyword>
<proteinExistence type="predicted"/>